<dbReference type="InterPro" id="IPR039422">
    <property type="entry name" value="MarR/SlyA-like"/>
</dbReference>
<comment type="caution">
    <text evidence="2">The sequence shown here is derived from an EMBL/GenBank/DDBJ whole genome shotgun (WGS) entry which is preliminary data.</text>
</comment>
<dbReference type="PROSITE" id="PS50995">
    <property type="entry name" value="HTH_MARR_2"/>
    <property type="match status" value="1"/>
</dbReference>
<dbReference type="InterPro" id="IPR036388">
    <property type="entry name" value="WH-like_DNA-bd_sf"/>
</dbReference>
<dbReference type="PANTHER" id="PTHR33164">
    <property type="entry name" value="TRANSCRIPTIONAL REGULATOR, MARR FAMILY"/>
    <property type="match status" value="1"/>
</dbReference>
<dbReference type="Pfam" id="PF12802">
    <property type="entry name" value="MarR_2"/>
    <property type="match status" value="1"/>
</dbReference>
<dbReference type="AlphaFoldDB" id="A0A0J1FQC0"/>
<accession>A0A0J1FQC0</accession>
<dbReference type="GO" id="GO:0006950">
    <property type="term" value="P:response to stress"/>
    <property type="evidence" value="ECO:0007669"/>
    <property type="project" value="TreeGrafter"/>
</dbReference>
<protein>
    <submittedName>
        <fullName evidence="2">Putative HTH-type transcriptional regulator YusO</fullName>
    </submittedName>
</protein>
<dbReference type="InterPro" id="IPR000835">
    <property type="entry name" value="HTH_MarR-typ"/>
</dbReference>
<feature type="domain" description="HTH marR-type" evidence="1">
    <location>
        <begin position="11"/>
        <end position="149"/>
    </location>
</feature>
<keyword evidence="3" id="KW-1185">Reference proteome</keyword>
<dbReference type="Gene3D" id="1.10.10.10">
    <property type="entry name" value="Winged helix-like DNA-binding domain superfamily/Winged helix DNA-binding domain"/>
    <property type="match status" value="1"/>
</dbReference>
<dbReference type="PATRIC" id="fig|476652.3.peg.2404"/>
<dbReference type="GO" id="GO:0003700">
    <property type="term" value="F:DNA-binding transcription factor activity"/>
    <property type="evidence" value="ECO:0007669"/>
    <property type="project" value="InterPro"/>
</dbReference>
<dbReference type="Proteomes" id="UP000036356">
    <property type="component" value="Unassembled WGS sequence"/>
</dbReference>
<reference evidence="2 3" key="1">
    <citation type="submission" date="2015-06" db="EMBL/GenBank/DDBJ databases">
        <title>Draft genome of the moderately acidophilic sulfate reducer Candidatus Desulfosporosinus acididurans strain M1.</title>
        <authorList>
            <person name="Poehlein A."/>
            <person name="Petzsch P."/>
            <person name="Johnson B.D."/>
            <person name="Schloemann M."/>
            <person name="Daniel R."/>
            <person name="Muehling M."/>
        </authorList>
    </citation>
    <scope>NUCLEOTIDE SEQUENCE [LARGE SCALE GENOMIC DNA]</scope>
    <source>
        <strain evidence="2 3">M1</strain>
    </source>
</reference>
<dbReference type="SUPFAM" id="SSF46785">
    <property type="entry name" value="Winged helix' DNA-binding domain"/>
    <property type="match status" value="1"/>
</dbReference>
<sequence length="153" mass="17511">MSSDQEKLIYAFEFYRLIKQITRQMEIYREKVAKLVGLSGAQLYILWELLIDGSLSYSDLAYRSGLAKNTLSSLAKTLLKKKLISQTSNPDDGRVTYLALTEAGKQIMEQVIDFSLSISPEGLNYLEKILSIDHQENKDILSYLRPIIRNDWG</sequence>
<gene>
    <name evidence="2" type="primary">yusO_2</name>
    <name evidence="2" type="ORF">DEAC_c23140</name>
</gene>
<name>A0A0J1FQC0_9FIRM</name>
<dbReference type="SMART" id="SM00347">
    <property type="entry name" value="HTH_MARR"/>
    <property type="match status" value="1"/>
</dbReference>
<evidence type="ECO:0000313" key="3">
    <source>
        <dbReference type="Proteomes" id="UP000036356"/>
    </source>
</evidence>
<dbReference type="RefSeq" id="WP_053006385.1">
    <property type="nucleotide sequence ID" value="NZ_LDZY01000007.1"/>
</dbReference>
<evidence type="ECO:0000259" key="1">
    <source>
        <dbReference type="PROSITE" id="PS50995"/>
    </source>
</evidence>
<organism evidence="2 3">
    <name type="scientific">Desulfosporosinus acididurans</name>
    <dbReference type="NCBI Taxonomy" id="476652"/>
    <lineage>
        <taxon>Bacteria</taxon>
        <taxon>Bacillati</taxon>
        <taxon>Bacillota</taxon>
        <taxon>Clostridia</taxon>
        <taxon>Eubacteriales</taxon>
        <taxon>Desulfitobacteriaceae</taxon>
        <taxon>Desulfosporosinus</taxon>
    </lineage>
</organism>
<proteinExistence type="predicted"/>
<dbReference type="InterPro" id="IPR036390">
    <property type="entry name" value="WH_DNA-bd_sf"/>
</dbReference>
<evidence type="ECO:0000313" key="2">
    <source>
        <dbReference type="EMBL" id="KLU65684.1"/>
    </source>
</evidence>
<dbReference type="PANTHER" id="PTHR33164:SF43">
    <property type="entry name" value="HTH-TYPE TRANSCRIPTIONAL REPRESSOR YETL"/>
    <property type="match status" value="1"/>
</dbReference>
<dbReference type="STRING" id="476652.DEAC_c23140"/>
<dbReference type="EMBL" id="LDZY01000007">
    <property type="protein sequence ID" value="KLU65684.1"/>
    <property type="molecule type" value="Genomic_DNA"/>
</dbReference>